<keyword evidence="1" id="KW-0540">Nuclease</keyword>
<protein>
    <submittedName>
        <fullName evidence="1">HNH endonuclease</fullName>
    </submittedName>
</protein>
<name>A0ACD4B8Y5_MICMQ</name>
<reference evidence="1" key="1">
    <citation type="submission" date="2022-07" db="EMBL/GenBank/DDBJ databases">
        <title>Complete genome of DND4.</title>
        <authorList>
            <person name="Cao G."/>
        </authorList>
    </citation>
    <scope>NUCLEOTIDE SEQUENCE</scope>
    <source>
        <strain evidence="1">DND4</strain>
    </source>
</reference>
<sequence length="97" mass="11050">MVDLHHGRGYKAYRRKRAALRRRVERENLPCGWNSIWGCGEPFDLSLEYPDPMSFTADHPNALANGGHLVKQDLTPLHMRCNSMKGDAAEVEIWEAS</sequence>
<dbReference type="Proteomes" id="UP001060245">
    <property type="component" value="Chromosome"/>
</dbReference>
<accession>A0ACD4B8Y5</accession>
<organism evidence="1 2">
    <name type="scientific">Microbacterium maritypicum</name>
    <name type="common">Microbacterium liquefaciens</name>
    <dbReference type="NCBI Taxonomy" id="33918"/>
    <lineage>
        <taxon>Bacteria</taxon>
        <taxon>Bacillati</taxon>
        <taxon>Actinomycetota</taxon>
        <taxon>Actinomycetes</taxon>
        <taxon>Micrococcales</taxon>
        <taxon>Microbacteriaceae</taxon>
        <taxon>Microbacterium</taxon>
    </lineage>
</organism>
<dbReference type="EMBL" id="CP101471">
    <property type="protein sequence ID" value="UTT53795.1"/>
    <property type="molecule type" value="Genomic_DNA"/>
</dbReference>
<keyword evidence="1" id="KW-0378">Hydrolase</keyword>
<gene>
    <name evidence="1" type="ORF">NMQ05_04230</name>
</gene>
<keyword evidence="1" id="KW-0255">Endonuclease</keyword>
<keyword evidence="2" id="KW-1185">Reference proteome</keyword>
<evidence type="ECO:0000313" key="1">
    <source>
        <dbReference type="EMBL" id="UTT53795.1"/>
    </source>
</evidence>
<proteinExistence type="predicted"/>
<evidence type="ECO:0000313" key="2">
    <source>
        <dbReference type="Proteomes" id="UP001060245"/>
    </source>
</evidence>